<evidence type="ECO:0000259" key="2">
    <source>
        <dbReference type="Pfam" id="PF01266"/>
    </source>
</evidence>
<dbReference type="GO" id="GO:0005737">
    <property type="term" value="C:cytoplasm"/>
    <property type="evidence" value="ECO:0007669"/>
    <property type="project" value="TreeGrafter"/>
</dbReference>
<feature type="domain" description="FAD dependent oxidoreductase" evidence="2">
    <location>
        <begin position="10"/>
        <end position="391"/>
    </location>
</feature>
<organism evidence="3 4">
    <name type="scientific">Gulosibacter macacae</name>
    <dbReference type="NCBI Taxonomy" id="2488791"/>
    <lineage>
        <taxon>Bacteria</taxon>
        <taxon>Bacillati</taxon>
        <taxon>Actinomycetota</taxon>
        <taxon>Actinomycetes</taxon>
        <taxon>Micrococcales</taxon>
        <taxon>Microbacteriaceae</taxon>
        <taxon>Gulosibacter</taxon>
    </lineage>
</organism>
<dbReference type="InterPro" id="IPR036188">
    <property type="entry name" value="FAD/NAD-bd_sf"/>
</dbReference>
<dbReference type="GO" id="GO:0016491">
    <property type="term" value="F:oxidoreductase activity"/>
    <property type="evidence" value="ECO:0007669"/>
    <property type="project" value="UniProtKB-KW"/>
</dbReference>
<dbReference type="Gene3D" id="3.50.50.60">
    <property type="entry name" value="FAD/NAD(P)-binding domain"/>
    <property type="match status" value="2"/>
</dbReference>
<name>A0A3P3VYP9_9MICO</name>
<dbReference type="Gene3D" id="3.30.9.10">
    <property type="entry name" value="D-Amino Acid Oxidase, subunit A, domain 2"/>
    <property type="match status" value="1"/>
</dbReference>
<dbReference type="RefSeq" id="WP_124970044.1">
    <property type="nucleotide sequence ID" value="NZ_RQVS01000003.1"/>
</dbReference>
<dbReference type="PANTHER" id="PTHR13847:SF289">
    <property type="entry name" value="GLYCINE OXIDASE"/>
    <property type="match status" value="1"/>
</dbReference>
<evidence type="ECO:0000313" key="3">
    <source>
        <dbReference type="EMBL" id="RRJ87941.1"/>
    </source>
</evidence>
<dbReference type="AlphaFoldDB" id="A0A3P3VYP9"/>
<reference evidence="3 4" key="1">
    <citation type="submission" date="2018-11" db="EMBL/GenBank/DDBJ databases">
        <title>YIM 102482-1 draft genome.</title>
        <authorList>
            <person name="Li G."/>
            <person name="Jiang Y."/>
        </authorList>
    </citation>
    <scope>NUCLEOTIDE SEQUENCE [LARGE SCALE GENOMIC DNA]</scope>
    <source>
        <strain evidence="3 4">YIM 102482-1</strain>
    </source>
</reference>
<protein>
    <submittedName>
        <fullName evidence="3">FAD-dependent oxidoreductase</fullName>
    </submittedName>
</protein>
<dbReference type="Proteomes" id="UP000274391">
    <property type="component" value="Unassembled WGS sequence"/>
</dbReference>
<keyword evidence="1" id="KW-0560">Oxidoreductase</keyword>
<gene>
    <name evidence="3" type="ORF">EG850_03575</name>
</gene>
<comment type="caution">
    <text evidence="3">The sequence shown here is derived from an EMBL/GenBank/DDBJ whole genome shotgun (WGS) entry which is preliminary data.</text>
</comment>
<evidence type="ECO:0000256" key="1">
    <source>
        <dbReference type="ARBA" id="ARBA00023002"/>
    </source>
</evidence>
<proteinExistence type="predicted"/>
<evidence type="ECO:0000313" key="4">
    <source>
        <dbReference type="Proteomes" id="UP000274391"/>
    </source>
</evidence>
<sequence length="413" mass="44764">MHQVTGARERVAIIGAGAIGAAIACELAESGREVVVIDALDTWGLGCSDGNAGYICPSHAGPWATRREMGQAVRWLGKRESPLAMRPLPSLVPFFGQLMRVDETGMRRSGTVNRAMARRAVELHRRLAESGLDSGFRQDGLLDVYRDERRFDDARVIAEQQRADGVDARVVDARGLAALDPGLDVEAVGGVWYPGDAHCDPVRFMRAIGWRAEARGVELMARTRVTSLERHRRGVRVQTSAGAVLADRVVIAAGAASVRLARRPYPMLQGGRGYSVDFTAPGVAAPKRPVVLQEDRVAITPFADRMRVAGMMMFTGLDESIDARRVDALTRAGTRAFPEWGEATISAPWAGLRPCTPDGLPLLGWVNDRVMLATGHAMLGLALAPDTAERVRALFEGAAIEYADALNPRRFSH</sequence>
<dbReference type="InterPro" id="IPR006076">
    <property type="entry name" value="FAD-dep_OxRdtase"/>
</dbReference>
<dbReference type="Pfam" id="PF01266">
    <property type="entry name" value="DAO"/>
    <property type="match status" value="1"/>
</dbReference>
<dbReference type="PANTHER" id="PTHR13847">
    <property type="entry name" value="SARCOSINE DEHYDROGENASE-RELATED"/>
    <property type="match status" value="1"/>
</dbReference>
<keyword evidence="4" id="KW-1185">Reference proteome</keyword>
<accession>A0A3P3VYP9</accession>
<dbReference type="SUPFAM" id="SSF51905">
    <property type="entry name" value="FAD/NAD(P)-binding domain"/>
    <property type="match status" value="1"/>
</dbReference>
<dbReference type="OrthoDB" id="9806257at2"/>
<dbReference type="EMBL" id="RQVS01000003">
    <property type="protein sequence ID" value="RRJ87941.1"/>
    <property type="molecule type" value="Genomic_DNA"/>
</dbReference>